<organism evidence="1 2">
    <name type="scientific">Symbiodinium natans</name>
    <dbReference type="NCBI Taxonomy" id="878477"/>
    <lineage>
        <taxon>Eukaryota</taxon>
        <taxon>Sar</taxon>
        <taxon>Alveolata</taxon>
        <taxon>Dinophyceae</taxon>
        <taxon>Suessiales</taxon>
        <taxon>Symbiodiniaceae</taxon>
        <taxon>Symbiodinium</taxon>
    </lineage>
</organism>
<gene>
    <name evidence="1" type="primary">ANK2</name>
    <name evidence="1" type="ORF">SNAT2548_LOCUS11753</name>
</gene>
<keyword evidence="2" id="KW-1185">Reference proteome</keyword>
<proteinExistence type="predicted"/>
<sequence length="214" mass="23989">MRAFTASFIVPLFPYNNFRKQTDADITLLLWFLIVILKTSIAKDCLKDTSESGNITREEFPEVVKEAWGQIPELAFSDRLSELYKGHQGVAPLDGDRVVLFVGRTSPAGWALRGFRNMWPYALRSCQIFQNVCDNPDLNPENMKAWMSDYHASPEKEVEGVAKVAAENGPESEGGLVLRLDPVDVAEGRPSTEYVPLRGRPSNKKPGFFSFLGF</sequence>
<evidence type="ECO:0000313" key="1">
    <source>
        <dbReference type="EMBL" id="CAE7246703.1"/>
    </source>
</evidence>
<comment type="caution">
    <text evidence="1">The sequence shown here is derived from an EMBL/GenBank/DDBJ whole genome shotgun (WGS) entry which is preliminary data.</text>
</comment>
<dbReference type="Proteomes" id="UP000604046">
    <property type="component" value="Unassembled WGS sequence"/>
</dbReference>
<evidence type="ECO:0000313" key="2">
    <source>
        <dbReference type="Proteomes" id="UP000604046"/>
    </source>
</evidence>
<dbReference type="OrthoDB" id="10499609at2759"/>
<name>A0A812LMD4_9DINO</name>
<reference evidence="1" key="1">
    <citation type="submission" date="2021-02" db="EMBL/GenBank/DDBJ databases">
        <authorList>
            <person name="Dougan E. K."/>
            <person name="Rhodes N."/>
            <person name="Thang M."/>
            <person name="Chan C."/>
        </authorList>
    </citation>
    <scope>NUCLEOTIDE SEQUENCE</scope>
</reference>
<dbReference type="AlphaFoldDB" id="A0A812LMD4"/>
<dbReference type="PROSITE" id="PS00018">
    <property type="entry name" value="EF_HAND_1"/>
    <property type="match status" value="1"/>
</dbReference>
<protein>
    <submittedName>
        <fullName evidence="1">ANK2 protein</fullName>
    </submittedName>
</protein>
<accession>A0A812LMD4</accession>
<dbReference type="EMBL" id="CAJNDS010001090">
    <property type="protein sequence ID" value="CAE7246703.1"/>
    <property type="molecule type" value="Genomic_DNA"/>
</dbReference>
<dbReference type="InterPro" id="IPR018247">
    <property type="entry name" value="EF_Hand_1_Ca_BS"/>
</dbReference>